<gene>
    <name evidence="1" type="ORF">D7294_09970</name>
</gene>
<evidence type="ECO:0000313" key="2">
    <source>
        <dbReference type="Proteomes" id="UP000272474"/>
    </source>
</evidence>
<keyword evidence="2" id="KW-1185">Reference proteome</keyword>
<sequence>MGDIVDVDIRAGRSAAFAGLTRALDAVADAGADFGALPRRYPAEWGVLRPPRADGASPPPLAAVALSASERRLHRECERTFRVLAVAAMALCRASESLDATLFLRGAALTDLVSLRGLIRAVEFSRATGLGRLRVEPPTAWEAAEFPEADYRAERARCLRLIGLDADPARLPSLPPRPHPRPGGAAAREEDLLFAAALDTALGPVARVSAAMSYCRLAFYVSNWEGMAAAAAACLPAAERLSGHEVAAVAAEVADRHPAGGENQAIEFEPAILRTAADARAFLLKALGIQATFRGRQDDAVRRFRAMRETEAPLSPELRAQSHLYTALTLTKRHSDLRGAAAEVDAGLEALRPAPREADSIRRERGWLHNLKALTLFSGKDMAGALAHEKRALGCLDGLDDASSVHLRVNLVSNISVLQERAGKPEKALETWERFSRGPGTDDPKFLKHHAYRAGGLRLRCGDREGAGQELGTSLRHCAGLADDFHESEVALELGALLLEAGRGGQAAERFAQAADATERLGDPYRMALARTALALAGGGRPGKEVARLARASRTHAARAGTLAEAVECAAPAGELRALLPAARTKLNRPFDLVNF</sequence>
<protein>
    <recommendedName>
        <fullName evidence="3">Tetratricopeptide repeat protein</fullName>
    </recommendedName>
</protein>
<dbReference type="OrthoDB" id="5377714at2"/>
<dbReference type="Proteomes" id="UP000272474">
    <property type="component" value="Unassembled WGS sequence"/>
</dbReference>
<organism evidence="1 2">
    <name type="scientific">Streptomyces hoynatensis</name>
    <dbReference type="NCBI Taxonomy" id="1141874"/>
    <lineage>
        <taxon>Bacteria</taxon>
        <taxon>Bacillati</taxon>
        <taxon>Actinomycetota</taxon>
        <taxon>Actinomycetes</taxon>
        <taxon>Kitasatosporales</taxon>
        <taxon>Streptomycetaceae</taxon>
        <taxon>Streptomyces</taxon>
    </lineage>
</organism>
<dbReference type="EMBL" id="RBAL01000004">
    <property type="protein sequence ID" value="RKN44093.1"/>
    <property type="molecule type" value="Genomic_DNA"/>
</dbReference>
<proteinExistence type="predicted"/>
<dbReference type="AlphaFoldDB" id="A0A3A9Z773"/>
<accession>A0A3A9Z773</accession>
<name>A0A3A9Z773_9ACTN</name>
<dbReference type="Gene3D" id="1.25.40.10">
    <property type="entry name" value="Tetratricopeptide repeat domain"/>
    <property type="match status" value="1"/>
</dbReference>
<comment type="caution">
    <text evidence="1">The sequence shown here is derived from an EMBL/GenBank/DDBJ whole genome shotgun (WGS) entry which is preliminary data.</text>
</comment>
<evidence type="ECO:0008006" key="3">
    <source>
        <dbReference type="Google" id="ProtNLM"/>
    </source>
</evidence>
<evidence type="ECO:0000313" key="1">
    <source>
        <dbReference type="EMBL" id="RKN44093.1"/>
    </source>
</evidence>
<dbReference type="InterPro" id="IPR011990">
    <property type="entry name" value="TPR-like_helical_dom_sf"/>
</dbReference>
<dbReference type="SUPFAM" id="SSF48452">
    <property type="entry name" value="TPR-like"/>
    <property type="match status" value="1"/>
</dbReference>
<reference evidence="1 2" key="1">
    <citation type="journal article" date="2014" name="Int. J. Syst. Evol. Microbiol.">
        <title>Streptomyces hoynatensis sp. nov., isolated from deep marine sediment.</title>
        <authorList>
            <person name="Veyisoglu A."/>
            <person name="Sahin N."/>
        </authorList>
    </citation>
    <scope>NUCLEOTIDE SEQUENCE [LARGE SCALE GENOMIC DNA]</scope>
    <source>
        <strain evidence="1 2">KCTC 29097</strain>
    </source>
</reference>